<evidence type="ECO:0000313" key="2">
    <source>
        <dbReference type="EMBL" id="HGB25035.1"/>
    </source>
</evidence>
<reference evidence="2" key="1">
    <citation type="journal article" date="2020" name="mSystems">
        <title>Genome- and Community-Level Interaction Insights into Carbon Utilization and Element Cycling Functions of Hydrothermarchaeota in Hydrothermal Sediment.</title>
        <authorList>
            <person name="Zhou Z."/>
            <person name="Liu Y."/>
            <person name="Xu W."/>
            <person name="Pan J."/>
            <person name="Luo Z.H."/>
            <person name="Li M."/>
        </authorList>
    </citation>
    <scope>NUCLEOTIDE SEQUENCE [LARGE SCALE GENOMIC DNA]</scope>
    <source>
        <strain evidence="2">SpSt-8</strain>
    </source>
</reference>
<dbReference type="PANTHER" id="PTHR34351:SF1">
    <property type="entry name" value="SLR1927 PROTEIN"/>
    <property type="match status" value="1"/>
</dbReference>
<gene>
    <name evidence="2" type="ORF">ENV88_03140</name>
</gene>
<protein>
    <submittedName>
        <fullName evidence="2">DUF58 domain-containing protein</fullName>
    </submittedName>
</protein>
<feature type="domain" description="DUF58" evidence="1">
    <location>
        <begin position="205"/>
        <end position="363"/>
    </location>
</feature>
<organism evidence="2">
    <name type="scientific">Thermofilum pendens</name>
    <dbReference type="NCBI Taxonomy" id="2269"/>
    <lineage>
        <taxon>Archaea</taxon>
        <taxon>Thermoproteota</taxon>
        <taxon>Thermoprotei</taxon>
        <taxon>Thermofilales</taxon>
        <taxon>Thermofilaceae</taxon>
        <taxon>Thermofilum</taxon>
    </lineage>
</organism>
<dbReference type="Pfam" id="PF01882">
    <property type="entry name" value="DUF58"/>
    <property type="match status" value="1"/>
</dbReference>
<sequence>MLTTKGWSTAVLALAVLAAALLAQRASLLLFELPLLYFILASMSYAPPQPGDVEVKRVVARSRLVEGDEVEVSILVRNKSGRVLLLGVSDSLEAPLEVVEGFPREVLVLKPGEERSVAYRVRCGKRGHYRLGPALVEAYDPFFMQKYELLRVEPDEVAVFPRVPRGRRLGVRARFTVPHPGEVASRQPGEGGDFLEVREAPEPVLRRVNWKASAKHQRWMVNTFEGERRTNVLVVLDVGGERLLGKKVEEYVDALVRVTASVTCSLINSGNSVSLLVVGNYRDWVKPGAGKRHMLRLLSSLADVQYTARKQIISYREVFRRVSLLISPARSSVVVISSFTESDALEIVSEAEAAGYAVTCIAVNPFSRSLIGEEKLHEALTEAWKQGVLKVLPRRSRRVVLVIHP</sequence>
<accession>A0A7C3SN85</accession>
<evidence type="ECO:0000259" key="1">
    <source>
        <dbReference type="Pfam" id="PF01882"/>
    </source>
</evidence>
<dbReference type="AlphaFoldDB" id="A0A7C3SN85"/>
<dbReference type="PANTHER" id="PTHR34351">
    <property type="entry name" value="SLR1927 PROTEIN-RELATED"/>
    <property type="match status" value="1"/>
</dbReference>
<comment type="caution">
    <text evidence="2">The sequence shown here is derived from an EMBL/GenBank/DDBJ whole genome shotgun (WGS) entry which is preliminary data.</text>
</comment>
<dbReference type="EMBL" id="DTIB01000072">
    <property type="protein sequence ID" value="HGB25035.1"/>
    <property type="molecule type" value="Genomic_DNA"/>
</dbReference>
<dbReference type="InterPro" id="IPR002881">
    <property type="entry name" value="DUF58"/>
</dbReference>
<name>A0A7C3SN85_THEPE</name>
<proteinExistence type="predicted"/>